<geneLocation type="plasmid" evidence="5 6">
    <name>pFLIM01</name>
</geneLocation>
<keyword evidence="1" id="KW-0805">Transcription regulation</keyword>
<dbReference type="GO" id="GO:0003700">
    <property type="term" value="F:DNA-binding transcription factor activity"/>
    <property type="evidence" value="ECO:0007669"/>
    <property type="project" value="InterPro"/>
</dbReference>
<dbReference type="InterPro" id="IPR009057">
    <property type="entry name" value="Homeodomain-like_sf"/>
</dbReference>
<evidence type="ECO:0000313" key="5">
    <source>
        <dbReference type="EMBL" id="CCH57646.1"/>
    </source>
</evidence>
<dbReference type="InterPro" id="IPR018062">
    <property type="entry name" value="HTH_AraC-typ_CS"/>
</dbReference>
<protein>
    <submittedName>
        <fullName evidence="5">Transcriptional regulator, AraC family</fullName>
    </submittedName>
</protein>
<dbReference type="PROSITE" id="PS01124">
    <property type="entry name" value="HTH_ARAC_FAMILY_2"/>
    <property type="match status" value="1"/>
</dbReference>
<organism evidence="5 6">
    <name type="scientific">Fibrisoma limi BUZ 3</name>
    <dbReference type="NCBI Taxonomy" id="1185876"/>
    <lineage>
        <taxon>Bacteria</taxon>
        <taxon>Pseudomonadati</taxon>
        <taxon>Bacteroidota</taxon>
        <taxon>Cytophagia</taxon>
        <taxon>Cytophagales</taxon>
        <taxon>Spirosomataceae</taxon>
        <taxon>Fibrisoma</taxon>
    </lineage>
</organism>
<name>I2GU45_9BACT</name>
<keyword evidence="3" id="KW-0804">Transcription</keyword>
<dbReference type="AlphaFoldDB" id="I2GU45"/>
<gene>
    <name evidence="5" type="primary">xylR</name>
    <name evidence="5" type="ORF">BN8_p06847</name>
</gene>
<sequence>MVRRELKGLGLTVTDVRLGHVRVREHLSIDQVESIKAVLEKQGFSLLTDVKVALVKRIKALIEQMLNRTYPGDQKSKFSDFLSAELNANYDSLSALFSTSEGQTLERYIIERRLDKVKELLVYTDLPLTEIAYQTGFSSVSHLSNQFKRLTGLSPSYFRTIRHEKQVLQQQKA</sequence>
<dbReference type="GO" id="GO:0043565">
    <property type="term" value="F:sequence-specific DNA binding"/>
    <property type="evidence" value="ECO:0007669"/>
    <property type="project" value="InterPro"/>
</dbReference>
<keyword evidence="5" id="KW-0614">Plasmid</keyword>
<feature type="domain" description="HTH araC/xylS-type" evidence="4">
    <location>
        <begin position="56"/>
        <end position="161"/>
    </location>
</feature>
<evidence type="ECO:0000313" key="6">
    <source>
        <dbReference type="Proteomes" id="UP000009309"/>
    </source>
</evidence>
<keyword evidence="2" id="KW-0238">DNA-binding</keyword>
<reference evidence="5 6" key="1">
    <citation type="journal article" date="2012" name="J. Bacteriol.">
        <title>Genome Sequence of the Filamentous Bacterium Fibrisoma limi BUZ 3T.</title>
        <authorList>
            <person name="Filippini M."/>
            <person name="Qi W."/>
            <person name="Jaenicke S."/>
            <person name="Goesmann A."/>
            <person name="Smits T.H."/>
            <person name="Bagheri H.C."/>
        </authorList>
    </citation>
    <scope>NUCLEOTIDE SEQUENCE [LARGE SCALE GENOMIC DNA]</scope>
    <source>
        <strain evidence="6">BUZ 3T</strain>
        <plasmid evidence="5 6">pFLIM01</plasmid>
    </source>
</reference>
<evidence type="ECO:0000256" key="2">
    <source>
        <dbReference type="ARBA" id="ARBA00023125"/>
    </source>
</evidence>
<evidence type="ECO:0000256" key="1">
    <source>
        <dbReference type="ARBA" id="ARBA00023015"/>
    </source>
</evidence>
<evidence type="ECO:0000256" key="3">
    <source>
        <dbReference type="ARBA" id="ARBA00023163"/>
    </source>
</evidence>
<evidence type="ECO:0000259" key="4">
    <source>
        <dbReference type="PROSITE" id="PS01124"/>
    </source>
</evidence>
<dbReference type="SUPFAM" id="SSF46689">
    <property type="entry name" value="Homeodomain-like"/>
    <property type="match status" value="1"/>
</dbReference>
<dbReference type="PANTHER" id="PTHR43280:SF31">
    <property type="entry name" value="TRANSCRIPTIONAL REGULATORY PROTEIN"/>
    <property type="match status" value="1"/>
</dbReference>
<keyword evidence="6" id="KW-1185">Reference proteome</keyword>
<dbReference type="PANTHER" id="PTHR43280">
    <property type="entry name" value="ARAC-FAMILY TRANSCRIPTIONAL REGULATOR"/>
    <property type="match status" value="1"/>
</dbReference>
<dbReference type="Pfam" id="PF12833">
    <property type="entry name" value="HTH_18"/>
    <property type="match status" value="1"/>
</dbReference>
<dbReference type="Gene3D" id="1.10.10.60">
    <property type="entry name" value="Homeodomain-like"/>
    <property type="match status" value="1"/>
</dbReference>
<dbReference type="PROSITE" id="PS00041">
    <property type="entry name" value="HTH_ARAC_FAMILY_1"/>
    <property type="match status" value="1"/>
</dbReference>
<proteinExistence type="predicted"/>
<dbReference type="InterPro" id="IPR018060">
    <property type="entry name" value="HTH_AraC"/>
</dbReference>
<accession>I2GU45</accession>
<dbReference type="Proteomes" id="UP000009309">
    <property type="component" value="Plasmid pFLIM01"/>
</dbReference>
<dbReference type="EMBL" id="HE805916">
    <property type="protein sequence ID" value="CCH57646.1"/>
    <property type="molecule type" value="Genomic_DNA"/>
</dbReference>
<dbReference type="SMART" id="SM00342">
    <property type="entry name" value="HTH_ARAC"/>
    <property type="match status" value="1"/>
</dbReference>